<proteinExistence type="predicted"/>
<evidence type="ECO:0000313" key="1">
    <source>
        <dbReference type="EMBL" id="MBC2650491.1"/>
    </source>
</evidence>
<name>A0A7X1F4Y4_9SPHN</name>
<protein>
    <submittedName>
        <fullName evidence="1">Uncharacterized protein</fullName>
    </submittedName>
</protein>
<dbReference type="Proteomes" id="UP000520156">
    <property type="component" value="Unassembled WGS sequence"/>
</dbReference>
<dbReference type="InterPro" id="IPR027417">
    <property type="entry name" value="P-loop_NTPase"/>
</dbReference>
<dbReference type="Pfam" id="PF06564">
    <property type="entry name" value="CBP_BcsQ"/>
    <property type="match status" value="1"/>
</dbReference>
<dbReference type="Gene3D" id="3.40.50.300">
    <property type="entry name" value="P-loop containing nucleotide triphosphate hydrolases"/>
    <property type="match status" value="1"/>
</dbReference>
<dbReference type="SUPFAM" id="SSF52540">
    <property type="entry name" value="P-loop containing nucleoside triphosphate hydrolases"/>
    <property type="match status" value="1"/>
</dbReference>
<reference evidence="1 2" key="1">
    <citation type="submission" date="2020-08" db="EMBL/GenBank/DDBJ databases">
        <title>The genome sequence of Novosphingobium flavum 4Y4.</title>
        <authorList>
            <person name="Liu Y."/>
        </authorList>
    </citation>
    <scope>NUCLEOTIDE SEQUENCE [LARGE SCALE GENOMIC DNA]</scope>
    <source>
        <strain evidence="1 2">4Y4</strain>
    </source>
</reference>
<dbReference type="AlphaFoldDB" id="A0A7X1F4Y4"/>
<dbReference type="CDD" id="cd01983">
    <property type="entry name" value="SIMIBI"/>
    <property type="match status" value="1"/>
</dbReference>
<dbReference type="RefSeq" id="WP_185681881.1">
    <property type="nucleotide sequence ID" value="NZ_JACLAU010000001.1"/>
</dbReference>
<dbReference type="EMBL" id="JACLAU010000001">
    <property type="protein sequence ID" value="MBC2650491.1"/>
    <property type="molecule type" value="Genomic_DNA"/>
</dbReference>
<gene>
    <name evidence="1" type="ORF">H7F49_02085</name>
</gene>
<keyword evidence="2" id="KW-1185">Reference proteome</keyword>
<dbReference type="InterPro" id="IPR017746">
    <property type="entry name" value="Cellulose_synthase_operon_BcsQ"/>
</dbReference>
<comment type="caution">
    <text evidence="1">The sequence shown here is derived from an EMBL/GenBank/DDBJ whole genome shotgun (WGS) entry which is preliminary data.</text>
</comment>
<accession>A0A7X1F4Y4</accession>
<organism evidence="1 2">
    <name type="scientific">Novosphingobium aerophilum</name>
    <dbReference type="NCBI Taxonomy" id="2839843"/>
    <lineage>
        <taxon>Bacteria</taxon>
        <taxon>Pseudomonadati</taxon>
        <taxon>Pseudomonadota</taxon>
        <taxon>Alphaproteobacteria</taxon>
        <taxon>Sphingomonadales</taxon>
        <taxon>Sphingomonadaceae</taxon>
        <taxon>Novosphingobium</taxon>
    </lineage>
</organism>
<sequence>MQVISVQSVCGGTGVSLTAAELALKARSEGQRVLAVDLCQNRQLRRDLSIAGFHQIEDSRQLFRPLCEARWGRSPFPRAALMCFPFSRPSYLSVTDEGRLTLNHEPLIERGPVALQCLEASVRDLSVGFDVMVIDVSTKDRTTMRMVAEVSDEVHVMLRTVPDFATAGHWYAFIGVADPAALRCEVFTHEDRNRTPAELDQMGRSSALLDFYQAAERGDKPGGDDRQAERAGA</sequence>
<evidence type="ECO:0000313" key="2">
    <source>
        <dbReference type="Proteomes" id="UP000520156"/>
    </source>
</evidence>